<evidence type="ECO:0000313" key="5">
    <source>
        <dbReference type="Proteomes" id="UP000740605"/>
    </source>
</evidence>
<dbReference type="PROSITE" id="PS01047">
    <property type="entry name" value="HMA_1"/>
    <property type="match status" value="1"/>
</dbReference>
<dbReference type="SUPFAM" id="SSF55008">
    <property type="entry name" value="HMA, heavy metal-associated domain"/>
    <property type="match status" value="1"/>
</dbReference>
<accession>A0ABS5XQR8</accession>
<proteinExistence type="predicted"/>
<dbReference type="InterPro" id="IPR006121">
    <property type="entry name" value="HMA_dom"/>
</dbReference>
<comment type="caution">
    <text evidence="4">The sequence shown here is derived from an EMBL/GenBank/DDBJ whole genome shotgun (WGS) entry which is preliminary data.</text>
</comment>
<evidence type="ECO:0000259" key="3">
    <source>
        <dbReference type="PROSITE" id="PS50846"/>
    </source>
</evidence>
<evidence type="ECO:0000256" key="2">
    <source>
        <dbReference type="ARBA" id="ARBA00022967"/>
    </source>
</evidence>
<keyword evidence="2" id="KW-1278">Translocase</keyword>
<keyword evidence="5" id="KW-1185">Reference proteome</keyword>
<dbReference type="InterPro" id="IPR017969">
    <property type="entry name" value="Heavy-metal-associated_CS"/>
</dbReference>
<dbReference type="InterPro" id="IPR036163">
    <property type="entry name" value="HMA_dom_sf"/>
</dbReference>
<dbReference type="RefSeq" id="WP_215486124.1">
    <property type="nucleotide sequence ID" value="NZ_BAAAPJ010000001.1"/>
</dbReference>
<dbReference type="Proteomes" id="UP000740605">
    <property type="component" value="Unassembled WGS sequence"/>
</dbReference>
<dbReference type="Pfam" id="PF00403">
    <property type="entry name" value="HMA"/>
    <property type="match status" value="1"/>
</dbReference>
<dbReference type="PRINTS" id="PR00941">
    <property type="entry name" value="CDATPASE"/>
</dbReference>
<name>A0ABS5XQR8_9MICO</name>
<gene>
    <name evidence="4" type="ORF">J0P97_02060</name>
</gene>
<dbReference type="CDD" id="cd00371">
    <property type="entry name" value="HMA"/>
    <property type="match status" value="1"/>
</dbReference>
<evidence type="ECO:0000313" key="4">
    <source>
        <dbReference type="EMBL" id="MBT8796859.1"/>
    </source>
</evidence>
<dbReference type="Gene3D" id="3.30.70.100">
    <property type="match status" value="1"/>
</dbReference>
<feature type="domain" description="HMA" evidence="3">
    <location>
        <begin position="12"/>
        <end position="77"/>
    </location>
</feature>
<dbReference type="InterPro" id="IPR027256">
    <property type="entry name" value="P-typ_ATPase_IB"/>
</dbReference>
<evidence type="ECO:0000256" key="1">
    <source>
        <dbReference type="ARBA" id="ARBA00022723"/>
    </source>
</evidence>
<dbReference type="EMBL" id="JAFLHG010000002">
    <property type="protein sequence ID" value="MBT8796859.1"/>
    <property type="molecule type" value="Genomic_DNA"/>
</dbReference>
<organism evidence="4 5">
    <name type="scientific">Microbacterium flavum</name>
    <dbReference type="NCBI Taxonomy" id="415216"/>
    <lineage>
        <taxon>Bacteria</taxon>
        <taxon>Bacillati</taxon>
        <taxon>Actinomycetota</taxon>
        <taxon>Actinomycetes</taxon>
        <taxon>Micrococcales</taxon>
        <taxon>Microbacteriaceae</taxon>
        <taxon>Microbacterium</taxon>
    </lineage>
</organism>
<sequence length="80" mass="8011">MTNEATTPAAAGAQTFQVEGMTCAHCAGAVEREVRRVDGVTDVRVDVGAGDVTVTSSDGVPEAAIAAAVDEAGYTLVGSR</sequence>
<keyword evidence="1" id="KW-0479">Metal-binding</keyword>
<protein>
    <submittedName>
        <fullName evidence="4">Heavy-metal-associated domain-containing protein</fullName>
    </submittedName>
</protein>
<reference evidence="4 5" key="1">
    <citation type="submission" date="2021-03" db="EMBL/GenBank/DDBJ databases">
        <title>Microbacterium pauli sp. nov., isolated from microfiltered milk.</title>
        <authorList>
            <person name="Bellassi P."/>
            <person name="Fontana A."/>
            <person name="Callegari M.L."/>
            <person name="Lorenzo M."/>
            <person name="Cappa F."/>
        </authorList>
    </citation>
    <scope>NUCLEOTIDE SEQUENCE [LARGE SCALE GENOMIC DNA]</scope>
    <source>
        <strain evidence="4 5">DSM 18909</strain>
    </source>
</reference>
<dbReference type="PROSITE" id="PS50846">
    <property type="entry name" value="HMA_2"/>
    <property type="match status" value="1"/>
</dbReference>